<protein>
    <submittedName>
        <fullName evidence="1">Uncharacterized protein</fullName>
    </submittedName>
</protein>
<gene>
    <name evidence="1" type="ORF">EJ02DRAFT_410615</name>
</gene>
<dbReference type="OrthoDB" id="3694908at2759"/>
<evidence type="ECO:0000313" key="1">
    <source>
        <dbReference type="EMBL" id="KAF1938327.1"/>
    </source>
</evidence>
<sequence length="188" mass="20927">MTQSTSYRRPRDSIFNAFDRSHTSQKIELPISRWDEASSRKTVLFALPEYPPATSADIRVKVFLKPGRSWPFEFVTSIELHDDSATMRTSIGLSMQLEGWSSISAISENHDTMAVQMPKGSADGFTANVIIPPLCSYSVAKVIDVKEKAGITGWTIIDTAEAVLEVSDGNYLVKRKYFESVVIIENTS</sequence>
<organism evidence="1 2">
    <name type="scientific">Clathrospora elynae</name>
    <dbReference type="NCBI Taxonomy" id="706981"/>
    <lineage>
        <taxon>Eukaryota</taxon>
        <taxon>Fungi</taxon>
        <taxon>Dikarya</taxon>
        <taxon>Ascomycota</taxon>
        <taxon>Pezizomycotina</taxon>
        <taxon>Dothideomycetes</taxon>
        <taxon>Pleosporomycetidae</taxon>
        <taxon>Pleosporales</taxon>
        <taxon>Diademaceae</taxon>
        <taxon>Clathrospora</taxon>
    </lineage>
</organism>
<reference evidence="1" key="1">
    <citation type="journal article" date="2020" name="Stud. Mycol.">
        <title>101 Dothideomycetes genomes: a test case for predicting lifestyles and emergence of pathogens.</title>
        <authorList>
            <person name="Haridas S."/>
            <person name="Albert R."/>
            <person name="Binder M."/>
            <person name="Bloem J."/>
            <person name="Labutti K."/>
            <person name="Salamov A."/>
            <person name="Andreopoulos B."/>
            <person name="Baker S."/>
            <person name="Barry K."/>
            <person name="Bills G."/>
            <person name="Bluhm B."/>
            <person name="Cannon C."/>
            <person name="Castanera R."/>
            <person name="Culley D."/>
            <person name="Daum C."/>
            <person name="Ezra D."/>
            <person name="Gonzalez J."/>
            <person name="Henrissat B."/>
            <person name="Kuo A."/>
            <person name="Liang C."/>
            <person name="Lipzen A."/>
            <person name="Lutzoni F."/>
            <person name="Magnuson J."/>
            <person name="Mondo S."/>
            <person name="Nolan M."/>
            <person name="Ohm R."/>
            <person name="Pangilinan J."/>
            <person name="Park H.-J."/>
            <person name="Ramirez L."/>
            <person name="Alfaro M."/>
            <person name="Sun H."/>
            <person name="Tritt A."/>
            <person name="Yoshinaga Y."/>
            <person name="Zwiers L.-H."/>
            <person name="Turgeon B."/>
            <person name="Goodwin S."/>
            <person name="Spatafora J."/>
            <person name="Crous P."/>
            <person name="Grigoriev I."/>
        </authorList>
    </citation>
    <scope>NUCLEOTIDE SEQUENCE</scope>
    <source>
        <strain evidence="1">CBS 161.51</strain>
    </source>
</reference>
<dbReference type="AlphaFoldDB" id="A0A6A5SM30"/>
<accession>A0A6A5SM30</accession>
<name>A0A6A5SM30_9PLEO</name>
<proteinExistence type="predicted"/>
<evidence type="ECO:0000313" key="2">
    <source>
        <dbReference type="Proteomes" id="UP000800038"/>
    </source>
</evidence>
<keyword evidence="2" id="KW-1185">Reference proteome</keyword>
<dbReference type="Proteomes" id="UP000800038">
    <property type="component" value="Unassembled WGS sequence"/>
</dbReference>
<dbReference type="EMBL" id="ML976108">
    <property type="protein sequence ID" value="KAF1938327.1"/>
    <property type="molecule type" value="Genomic_DNA"/>
</dbReference>